<dbReference type="Proteomes" id="UP000015042">
    <property type="component" value="Chromosome"/>
</dbReference>
<evidence type="ECO:0000313" key="1">
    <source>
        <dbReference type="EMBL" id="AGR59331.1"/>
    </source>
</evidence>
<organism evidence="1 2">
    <name type="scientific">Salmonella bongori N268-08</name>
    <dbReference type="NCBI Taxonomy" id="1197719"/>
    <lineage>
        <taxon>Bacteria</taxon>
        <taxon>Pseudomonadati</taxon>
        <taxon>Pseudomonadota</taxon>
        <taxon>Gammaproteobacteria</taxon>
        <taxon>Enterobacterales</taxon>
        <taxon>Enterobacteriaceae</taxon>
        <taxon>Salmonella</taxon>
    </lineage>
</organism>
<protein>
    <submittedName>
        <fullName evidence="1">Uncharacterized protein</fullName>
    </submittedName>
</protein>
<gene>
    <name evidence="1" type="ORF">A464_2146</name>
</gene>
<dbReference type="AlphaFoldDB" id="S5MRI0"/>
<name>S5MRI0_SALBN</name>
<proteinExistence type="predicted"/>
<dbReference type="HOGENOM" id="CLU_3257489_0_0_6"/>
<dbReference type="KEGG" id="sbz:A464_2146"/>
<dbReference type="PATRIC" id="fig|1197719.3.peg.2139"/>
<evidence type="ECO:0000313" key="2">
    <source>
        <dbReference type="Proteomes" id="UP000015042"/>
    </source>
</evidence>
<accession>S5MRI0</accession>
<reference evidence="1 2" key="1">
    <citation type="submission" date="2013-07" db="EMBL/GenBank/DDBJ databases">
        <title>Genome sequence of Salmonella bongori N268-08 - a rare clinical isolate.</title>
        <authorList>
            <person name="Marti R."/>
            <person name="Hagens S."/>
            <person name="Loessner M.J."/>
            <person name="Klumpp J."/>
        </authorList>
    </citation>
    <scope>NUCLEOTIDE SEQUENCE [LARGE SCALE GENOMIC DNA]</scope>
    <source>
        <strain evidence="1 2">N268-08</strain>
    </source>
</reference>
<dbReference type="EMBL" id="CP006608">
    <property type="protein sequence ID" value="AGR59331.1"/>
    <property type="molecule type" value="Genomic_DNA"/>
</dbReference>
<sequence length="42" mass="4816">MVVDLSQELSPGVGPAKRMVQVFFNMLAYQQRYWDAEVLAAR</sequence>